<organism evidence="1 2">
    <name type="scientific">Marvinbryantia formatexigens DSM 14469</name>
    <dbReference type="NCBI Taxonomy" id="478749"/>
    <lineage>
        <taxon>Bacteria</taxon>
        <taxon>Bacillati</taxon>
        <taxon>Bacillota</taxon>
        <taxon>Clostridia</taxon>
        <taxon>Lachnospirales</taxon>
        <taxon>Lachnospiraceae</taxon>
        <taxon>Marvinbryantia</taxon>
    </lineage>
</organism>
<protein>
    <submittedName>
        <fullName evidence="1">ABC transporter, solute-binding protein</fullName>
    </submittedName>
</protein>
<evidence type="ECO:0000313" key="2">
    <source>
        <dbReference type="Proteomes" id="UP000005561"/>
    </source>
</evidence>
<dbReference type="Proteomes" id="UP000005561">
    <property type="component" value="Unassembled WGS sequence"/>
</dbReference>
<keyword evidence="2" id="KW-1185">Reference proteome</keyword>
<dbReference type="InterPro" id="IPR006059">
    <property type="entry name" value="SBP"/>
</dbReference>
<dbReference type="AlphaFoldDB" id="C6LJA2"/>
<dbReference type="EMBL" id="ACCL02000020">
    <property type="protein sequence ID" value="EET59216.1"/>
    <property type="molecule type" value="Genomic_DNA"/>
</dbReference>
<comment type="caution">
    <text evidence="1">The sequence shown here is derived from an EMBL/GenBank/DDBJ whole genome shotgun (WGS) entry which is preliminary data.</text>
</comment>
<accession>C6LJA2</accession>
<proteinExistence type="predicted"/>
<dbReference type="Pfam" id="PF01547">
    <property type="entry name" value="SBP_bac_1"/>
    <property type="match status" value="1"/>
</dbReference>
<dbReference type="RefSeq" id="WP_006863501.1">
    <property type="nucleotide sequence ID" value="NZ_ACCL02000020.1"/>
</dbReference>
<dbReference type="SUPFAM" id="SSF53850">
    <property type="entry name" value="Periplasmic binding protein-like II"/>
    <property type="match status" value="1"/>
</dbReference>
<sequence length="442" mass="50160">MGKEKLRRIIKKNRGIRRIAVGCLTAAALFALIFAFYNRHAEVENTQTEEKTVLIVTFASGDDGWNRSVSLVCAAFMEKYPEIEVRLQPSTRTQSGFYDDYLKRQTAVGELGDVVEVKDIRMAYEEGMFCPLPDELTDLLQDTWMAPDGCVYTLPGVRLEQGMIYNKDVFDALGLTPPSTWEEFEVLCETLKERQYTPLVVGGGDSWHLMFWCRYFFNSCVTSSNPSWQKDCTLGKVSWTEEEPAEMLDRFAGLFEKGYVSRGYAMTGDAETCEYIANGNAVMLYSLCNQIPKIQSLNPEIRLGWFFMPDDEGRKYSFTDNQSGWGISAECGNDEKKYDAAVNFLKFFYSEEIYGEICSLMNALPVTKQEIPVENEQLKAISEEVGSGVLKPEMQIGDEDTPEGFRNFLCAGLKKVLDGEKTKEEMLKEYQQEWERAVADAG</sequence>
<dbReference type="OrthoDB" id="1861912at2"/>
<gene>
    <name evidence="1" type="ORF">BRYFOR_08737</name>
</gene>
<reference evidence="1" key="1">
    <citation type="submission" date="2009-07" db="EMBL/GenBank/DDBJ databases">
        <authorList>
            <person name="Weinstock G."/>
            <person name="Sodergren E."/>
            <person name="Clifton S."/>
            <person name="Fulton L."/>
            <person name="Fulton B."/>
            <person name="Courtney L."/>
            <person name="Fronick C."/>
            <person name="Harrison M."/>
            <person name="Strong C."/>
            <person name="Farmer C."/>
            <person name="Delahaunty K."/>
            <person name="Markovic C."/>
            <person name="Hall O."/>
            <person name="Minx P."/>
            <person name="Tomlinson C."/>
            <person name="Mitreva M."/>
            <person name="Nelson J."/>
            <person name="Hou S."/>
            <person name="Wollam A."/>
            <person name="Pepin K.H."/>
            <person name="Johnson M."/>
            <person name="Bhonagiri V."/>
            <person name="Nash W.E."/>
            <person name="Warren W."/>
            <person name="Chinwalla A."/>
            <person name="Mardis E.R."/>
            <person name="Wilson R.K."/>
        </authorList>
    </citation>
    <scope>NUCLEOTIDE SEQUENCE [LARGE SCALE GENOMIC DNA]</scope>
    <source>
        <strain evidence="1">DSM 14469</strain>
    </source>
</reference>
<dbReference type="InterPro" id="IPR050490">
    <property type="entry name" value="Bact_solute-bd_prot1"/>
</dbReference>
<dbReference type="Gene3D" id="3.40.190.10">
    <property type="entry name" value="Periplasmic binding protein-like II"/>
    <property type="match status" value="2"/>
</dbReference>
<dbReference type="PANTHER" id="PTHR43649">
    <property type="entry name" value="ARABINOSE-BINDING PROTEIN-RELATED"/>
    <property type="match status" value="1"/>
</dbReference>
<dbReference type="STRING" id="168384.SAMN05660368_03218"/>
<dbReference type="eggNOG" id="COG1653">
    <property type="taxonomic scope" value="Bacteria"/>
</dbReference>
<name>C6LJA2_9FIRM</name>
<dbReference type="PANTHER" id="PTHR43649:SF12">
    <property type="entry name" value="DIACETYLCHITOBIOSE BINDING PROTEIN DASA"/>
    <property type="match status" value="1"/>
</dbReference>
<evidence type="ECO:0000313" key="1">
    <source>
        <dbReference type="EMBL" id="EET59216.1"/>
    </source>
</evidence>